<evidence type="ECO:0000313" key="5">
    <source>
        <dbReference type="EMBL" id="MBO0953292.1"/>
    </source>
</evidence>
<comment type="caution">
    <text evidence="5">The sequence shown here is derived from an EMBL/GenBank/DDBJ whole genome shotgun (WGS) entry which is preliminary data.</text>
</comment>
<dbReference type="SUPFAM" id="SSF51306">
    <property type="entry name" value="LexA/Signal peptidase"/>
    <property type="match status" value="1"/>
</dbReference>
<dbReference type="InterPro" id="IPR015927">
    <property type="entry name" value="Peptidase_S24_S26A/B/C"/>
</dbReference>
<dbReference type="CDD" id="cd00093">
    <property type="entry name" value="HTH_XRE"/>
    <property type="match status" value="1"/>
</dbReference>
<dbReference type="SUPFAM" id="SSF47413">
    <property type="entry name" value="lambda repressor-like DNA-binding domains"/>
    <property type="match status" value="1"/>
</dbReference>
<dbReference type="InterPro" id="IPR001387">
    <property type="entry name" value="Cro/C1-type_HTH"/>
</dbReference>
<dbReference type="PROSITE" id="PS50943">
    <property type="entry name" value="HTH_CROC1"/>
    <property type="match status" value="1"/>
</dbReference>
<keyword evidence="2" id="KW-0238">DNA-binding</keyword>
<keyword evidence="3" id="KW-0804">Transcription</keyword>
<keyword evidence="6" id="KW-1185">Reference proteome</keyword>
<dbReference type="Pfam" id="PF01381">
    <property type="entry name" value="HTH_3"/>
    <property type="match status" value="1"/>
</dbReference>
<dbReference type="PANTHER" id="PTHR40661:SF1">
    <property type="entry name" value="HTH CRO_C1-TYPE DOMAIN-CONTAINING PROTEIN"/>
    <property type="match status" value="1"/>
</dbReference>
<dbReference type="Pfam" id="PF00717">
    <property type="entry name" value="Peptidase_S24"/>
    <property type="match status" value="1"/>
</dbReference>
<evidence type="ECO:0000256" key="1">
    <source>
        <dbReference type="ARBA" id="ARBA00023015"/>
    </source>
</evidence>
<accession>A0ABS3JTD9</accession>
<proteinExistence type="predicted"/>
<evidence type="ECO:0000256" key="3">
    <source>
        <dbReference type="ARBA" id="ARBA00023163"/>
    </source>
</evidence>
<dbReference type="PANTHER" id="PTHR40661">
    <property type="match status" value="1"/>
</dbReference>
<dbReference type="Proteomes" id="UP000664628">
    <property type="component" value="Unassembled WGS sequence"/>
</dbReference>
<feature type="domain" description="HTH cro/C1-type" evidence="4">
    <location>
        <begin position="15"/>
        <end position="69"/>
    </location>
</feature>
<name>A0ABS3JTD9_9BACT</name>
<keyword evidence="1" id="KW-0805">Transcription regulation</keyword>
<dbReference type="Gene3D" id="1.10.260.40">
    <property type="entry name" value="lambda repressor-like DNA-binding domains"/>
    <property type="match status" value="1"/>
</dbReference>
<dbReference type="RefSeq" id="WP_207333244.1">
    <property type="nucleotide sequence ID" value="NZ_JAFMYW010000031.1"/>
</dbReference>
<evidence type="ECO:0000256" key="2">
    <source>
        <dbReference type="ARBA" id="ARBA00023125"/>
    </source>
</evidence>
<gene>
    <name evidence="5" type="ORF">J2I46_32280</name>
</gene>
<dbReference type="InterPro" id="IPR036286">
    <property type="entry name" value="LexA/Signal_pep-like_sf"/>
</dbReference>
<organism evidence="5 6">
    <name type="scientific">Fibrella forsythiae</name>
    <dbReference type="NCBI Taxonomy" id="2817061"/>
    <lineage>
        <taxon>Bacteria</taxon>
        <taxon>Pseudomonadati</taxon>
        <taxon>Bacteroidota</taxon>
        <taxon>Cytophagia</taxon>
        <taxon>Cytophagales</taxon>
        <taxon>Spirosomataceae</taxon>
        <taxon>Fibrella</taxon>
    </lineage>
</organism>
<sequence length="243" mass="27716">MIVEVKDWATAGEKISSIRKAKGLNQSNFGKPLKIPQGNLSDYEKGKVIPGDRIVKDIIELYKVNEGWWETGEGEILLEESLGKPNMVASLSGSNATQSIVREIPGTNSPDYVPYYDVEITAGRLEELFNDNQKSPQGYIYAPHYRGCIACHVKGDSMNDRIFPGSRLYVYYLKNKKYIDFGQVYLVVLEGYRLLKYIDPDPTDESRVILRSHNEEQYKNWPVEKADILHLFLVKGYENQNAN</sequence>
<reference evidence="5 6" key="1">
    <citation type="submission" date="2021-03" db="EMBL/GenBank/DDBJ databases">
        <title>Fibrella sp. HMF5405 genome sequencing and assembly.</title>
        <authorList>
            <person name="Kang H."/>
            <person name="Kim H."/>
            <person name="Bae S."/>
            <person name="Joh K."/>
        </authorList>
    </citation>
    <scope>NUCLEOTIDE SEQUENCE [LARGE SCALE GENOMIC DNA]</scope>
    <source>
        <strain evidence="5 6">HMF5405</strain>
    </source>
</reference>
<protein>
    <submittedName>
        <fullName evidence="5">LexA family transcriptional regulator</fullName>
    </submittedName>
</protein>
<evidence type="ECO:0000313" key="6">
    <source>
        <dbReference type="Proteomes" id="UP000664628"/>
    </source>
</evidence>
<dbReference type="Gene3D" id="2.10.109.10">
    <property type="entry name" value="Umud Fragment, subunit A"/>
    <property type="match status" value="1"/>
</dbReference>
<dbReference type="EMBL" id="JAFMYW010000031">
    <property type="protein sequence ID" value="MBO0953292.1"/>
    <property type="molecule type" value="Genomic_DNA"/>
</dbReference>
<dbReference type="InterPro" id="IPR039418">
    <property type="entry name" value="LexA-like"/>
</dbReference>
<dbReference type="InterPro" id="IPR010982">
    <property type="entry name" value="Lambda_DNA-bd_dom_sf"/>
</dbReference>
<dbReference type="SMART" id="SM00530">
    <property type="entry name" value="HTH_XRE"/>
    <property type="match status" value="1"/>
</dbReference>
<dbReference type="CDD" id="cd06529">
    <property type="entry name" value="S24_LexA-like"/>
    <property type="match status" value="1"/>
</dbReference>
<evidence type="ECO:0000259" key="4">
    <source>
        <dbReference type="PROSITE" id="PS50943"/>
    </source>
</evidence>